<comment type="caution">
    <text evidence="1">The sequence shown here is derived from an EMBL/GenBank/DDBJ whole genome shotgun (WGS) entry which is preliminary data.</text>
</comment>
<name>A0A7K1Y0Z1_9SPHI</name>
<organism evidence="1 2">
    <name type="scientific">Hufsiella ginkgonis</name>
    <dbReference type="NCBI Taxonomy" id="2695274"/>
    <lineage>
        <taxon>Bacteria</taxon>
        <taxon>Pseudomonadati</taxon>
        <taxon>Bacteroidota</taxon>
        <taxon>Sphingobacteriia</taxon>
        <taxon>Sphingobacteriales</taxon>
        <taxon>Sphingobacteriaceae</taxon>
        <taxon>Hufsiella</taxon>
    </lineage>
</organism>
<keyword evidence="2" id="KW-1185">Reference proteome</keyword>
<dbReference type="RefSeq" id="WP_160907949.1">
    <property type="nucleotide sequence ID" value="NZ_WVHS01000004.1"/>
</dbReference>
<evidence type="ECO:0000313" key="2">
    <source>
        <dbReference type="Proteomes" id="UP000451233"/>
    </source>
</evidence>
<dbReference type="AlphaFoldDB" id="A0A7K1Y0Z1"/>
<evidence type="ECO:0000313" key="1">
    <source>
        <dbReference type="EMBL" id="MXV16934.1"/>
    </source>
</evidence>
<dbReference type="EMBL" id="WVHS01000004">
    <property type="protein sequence ID" value="MXV16934.1"/>
    <property type="molecule type" value="Genomic_DNA"/>
</dbReference>
<protein>
    <recommendedName>
        <fullName evidence="3">DUF4440 domain-containing protein</fullName>
    </recommendedName>
</protein>
<proteinExistence type="predicted"/>
<gene>
    <name evidence="1" type="ORF">GS398_16660</name>
</gene>
<dbReference type="InterPro" id="IPR032710">
    <property type="entry name" value="NTF2-like_dom_sf"/>
</dbReference>
<evidence type="ECO:0008006" key="3">
    <source>
        <dbReference type="Google" id="ProtNLM"/>
    </source>
</evidence>
<accession>A0A7K1Y0Z1</accession>
<dbReference type="Proteomes" id="UP000451233">
    <property type="component" value="Unassembled WGS sequence"/>
</dbReference>
<dbReference type="Gene3D" id="3.10.450.50">
    <property type="match status" value="2"/>
</dbReference>
<sequence>MQLNRSTGLFFLLVIGSSSLRAQTNTDLVGKLVSAENYFAAITREKGIAKAFLAVSDENTLVFRPGPLKAAEFFKDQPENGAQLAWEPVYARVARSGDWGFTTGPYTFKKSDTSSVISYGDYFSVWKKRKNGPWKLALDIGAPHPRPVAERKLVFLNPDEQRFIHQQGKARLQQRADIVQSSDQLYATVLKADNAAARKEFLAENTRLLFPGEQPISGRTQVNAFWEKKQVKVQSEYAGGDRALSGELAYTYGSMTIVSKGKVSTYTYVRLWEITPTFKWNVVMEVYAPASN</sequence>
<dbReference type="SUPFAM" id="SSF54427">
    <property type="entry name" value="NTF2-like"/>
    <property type="match status" value="2"/>
</dbReference>
<reference evidence="1 2" key="1">
    <citation type="submission" date="2019-11" db="EMBL/GenBank/DDBJ databases">
        <title>Pedobacter sp. HMF7056 Genome sequencing and assembly.</title>
        <authorList>
            <person name="Kang H."/>
            <person name="Kim H."/>
            <person name="Joh K."/>
        </authorList>
    </citation>
    <scope>NUCLEOTIDE SEQUENCE [LARGE SCALE GENOMIC DNA]</scope>
    <source>
        <strain evidence="1 2">HMF7056</strain>
    </source>
</reference>